<sequence length="357" mass="40469">MERNVTPNGSDAPPPVASRVVRLSPISTFRRRRTPEKPRRSQSGSARHQAQPVCKAPILIPEGFPTIFRPTAEMGLNLVECKMTAYIFGHFDRIGELLFKNGTFNMTRSAFFSVCPGEQLNPNVVRAFSLLATEAERTRETVRAWFLPCSFATHVWAGAPLSDLDAAYAIPYMPATKTLRHVFLPAAEADGSYYLVLIDLKDRVIYSMDVCWSAETILQREAVIEKLRNAIGTILLLERHNKGFTSCWIPEPANFGDVIYPEGIPDDLHSDQTAAWLLYWLQQHGGFSARIFRPITKVWFSHASIVRMKLYSLTQEYEKTIRMKSAIKLLTSTSNELFPILEDRIERAWAEMLGDEV</sequence>
<accession>A0ABU6U175</accession>
<dbReference type="Proteomes" id="UP001341840">
    <property type="component" value="Unassembled WGS sequence"/>
</dbReference>
<evidence type="ECO:0000313" key="3">
    <source>
        <dbReference type="Proteomes" id="UP001341840"/>
    </source>
</evidence>
<evidence type="ECO:0000256" key="1">
    <source>
        <dbReference type="SAM" id="MobiDB-lite"/>
    </source>
</evidence>
<evidence type="ECO:0000313" key="2">
    <source>
        <dbReference type="EMBL" id="MED6154869.1"/>
    </source>
</evidence>
<protein>
    <submittedName>
        <fullName evidence="2">Uncharacterized protein</fullName>
    </submittedName>
</protein>
<gene>
    <name evidence="2" type="ORF">PIB30_000371</name>
</gene>
<dbReference type="Gene3D" id="3.40.395.10">
    <property type="entry name" value="Adenoviral Proteinase, Chain A"/>
    <property type="match status" value="1"/>
</dbReference>
<dbReference type="EMBL" id="JASCZI010120830">
    <property type="protein sequence ID" value="MED6154869.1"/>
    <property type="molecule type" value="Genomic_DNA"/>
</dbReference>
<comment type="caution">
    <text evidence="2">The sequence shown here is derived from an EMBL/GenBank/DDBJ whole genome shotgun (WGS) entry which is preliminary data.</text>
</comment>
<proteinExistence type="predicted"/>
<organism evidence="2 3">
    <name type="scientific">Stylosanthes scabra</name>
    <dbReference type="NCBI Taxonomy" id="79078"/>
    <lineage>
        <taxon>Eukaryota</taxon>
        <taxon>Viridiplantae</taxon>
        <taxon>Streptophyta</taxon>
        <taxon>Embryophyta</taxon>
        <taxon>Tracheophyta</taxon>
        <taxon>Spermatophyta</taxon>
        <taxon>Magnoliopsida</taxon>
        <taxon>eudicotyledons</taxon>
        <taxon>Gunneridae</taxon>
        <taxon>Pentapetalae</taxon>
        <taxon>rosids</taxon>
        <taxon>fabids</taxon>
        <taxon>Fabales</taxon>
        <taxon>Fabaceae</taxon>
        <taxon>Papilionoideae</taxon>
        <taxon>50 kb inversion clade</taxon>
        <taxon>dalbergioids sensu lato</taxon>
        <taxon>Dalbergieae</taxon>
        <taxon>Pterocarpus clade</taxon>
        <taxon>Stylosanthes</taxon>
    </lineage>
</organism>
<reference evidence="2 3" key="1">
    <citation type="journal article" date="2023" name="Plants (Basel)">
        <title>Bridging the Gap: Combining Genomics and Transcriptomics Approaches to Understand Stylosanthes scabra, an Orphan Legume from the Brazilian Caatinga.</title>
        <authorList>
            <person name="Ferreira-Neto J.R.C."/>
            <person name="da Silva M.D."/>
            <person name="Binneck E."/>
            <person name="de Melo N.F."/>
            <person name="da Silva R.H."/>
            <person name="de Melo A.L.T.M."/>
            <person name="Pandolfi V."/>
            <person name="Bustamante F.O."/>
            <person name="Brasileiro-Vidal A.C."/>
            <person name="Benko-Iseppon A.M."/>
        </authorList>
    </citation>
    <scope>NUCLEOTIDE SEQUENCE [LARGE SCALE GENOMIC DNA]</scope>
    <source>
        <tissue evidence="2">Leaves</tissue>
    </source>
</reference>
<keyword evidence="3" id="KW-1185">Reference proteome</keyword>
<name>A0ABU6U175_9FABA</name>
<feature type="region of interest" description="Disordered" evidence="1">
    <location>
        <begin position="1"/>
        <end position="51"/>
    </location>
</feature>